<dbReference type="OrthoDB" id="72726at2759"/>
<sequence>MSNSTTHCPLLDLPVELRLQIFGYLFEDHKDHFDPEKMGGTWFYPHGIMRLRIYADTTLGPAWPSHRPGILLSCKQLRRETMDVLYDKTLFFYFMNRPERELRCRGTFLDGGVQHLELHVQVYHTRELEYAISQLISIFEVVPPERKRTGLRFTLYAFNNYEGIRRDKSFPSEASDQAWLALSRLLRLEFGCVPKFTLDKSWQRGLGAARVEQLKQKAEVVTLPIRKD</sequence>
<dbReference type="EMBL" id="ML993579">
    <property type="protein sequence ID" value="KAF2173500.1"/>
    <property type="molecule type" value="Genomic_DNA"/>
</dbReference>
<gene>
    <name evidence="1" type="ORF">M409DRAFT_15781</name>
</gene>
<evidence type="ECO:0000313" key="1">
    <source>
        <dbReference type="EMBL" id="KAF2173500.1"/>
    </source>
</evidence>
<proteinExistence type="predicted"/>
<evidence type="ECO:0008006" key="3">
    <source>
        <dbReference type="Google" id="ProtNLM"/>
    </source>
</evidence>
<dbReference type="PANTHER" id="PTHR42085">
    <property type="entry name" value="F-BOX DOMAIN-CONTAINING PROTEIN"/>
    <property type="match status" value="1"/>
</dbReference>
<dbReference type="GeneID" id="54556613"/>
<name>A0A6A6D554_ZASCE</name>
<dbReference type="RefSeq" id="XP_033674389.1">
    <property type="nucleotide sequence ID" value="XM_033803341.1"/>
</dbReference>
<reference evidence="1" key="1">
    <citation type="journal article" date="2020" name="Stud. Mycol.">
        <title>101 Dothideomycetes genomes: a test case for predicting lifestyles and emergence of pathogens.</title>
        <authorList>
            <person name="Haridas S."/>
            <person name="Albert R."/>
            <person name="Binder M."/>
            <person name="Bloem J."/>
            <person name="Labutti K."/>
            <person name="Salamov A."/>
            <person name="Andreopoulos B."/>
            <person name="Baker S."/>
            <person name="Barry K."/>
            <person name="Bills G."/>
            <person name="Bluhm B."/>
            <person name="Cannon C."/>
            <person name="Castanera R."/>
            <person name="Culley D."/>
            <person name="Daum C."/>
            <person name="Ezra D."/>
            <person name="Gonzalez J."/>
            <person name="Henrissat B."/>
            <person name="Kuo A."/>
            <person name="Liang C."/>
            <person name="Lipzen A."/>
            <person name="Lutzoni F."/>
            <person name="Magnuson J."/>
            <person name="Mondo S."/>
            <person name="Nolan M."/>
            <person name="Ohm R."/>
            <person name="Pangilinan J."/>
            <person name="Park H.-J."/>
            <person name="Ramirez L."/>
            <person name="Alfaro M."/>
            <person name="Sun H."/>
            <person name="Tritt A."/>
            <person name="Yoshinaga Y."/>
            <person name="Zwiers L.-H."/>
            <person name="Turgeon B."/>
            <person name="Goodwin S."/>
            <person name="Spatafora J."/>
            <person name="Crous P."/>
            <person name="Grigoriev I."/>
        </authorList>
    </citation>
    <scope>NUCLEOTIDE SEQUENCE</scope>
    <source>
        <strain evidence="1">ATCC 36951</strain>
    </source>
</reference>
<evidence type="ECO:0000313" key="2">
    <source>
        <dbReference type="Proteomes" id="UP000799537"/>
    </source>
</evidence>
<dbReference type="AlphaFoldDB" id="A0A6A6D554"/>
<dbReference type="Proteomes" id="UP000799537">
    <property type="component" value="Unassembled WGS sequence"/>
</dbReference>
<accession>A0A6A6D554</accession>
<dbReference type="PANTHER" id="PTHR42085:SF2">
    <property type="entry name" value="F-BOX DOMAIN-CONTAINING PROTEIN"/>
    <property type="match status" value="1"/>
</dbReference>
<protein>
    <recommendedName>
        <fullName evidence="3">F-box domain-containing protein</fullName>
    </recommendedName>
</protein>
<organism evidence="1 2">
    <name type="scientific">Zasmidium cellare ATCC 36951</name>
    <dbReference type="NCBI Taxonomy" id="1080233"/>
    <lineage>
        <taxon>Eukaryota</taxon>
        <taxon>Fungi</taxon>
        <taxon>Dikarya</taxon>
        <taxon>Ascomycota</taxon>
        <taxon>Pezizomycotina</taxon>
        <taxon>Dothideomycetes</taxon>
        <taxon>Dothideomycetidae</taxon>
        <taxon>Mycosphaerellales</taxon>
        <taxon>Mycosphaerellaceae</taxon>
        <taxon>Zasmidium</taxon>
    </lineage>
</organism>
<dbReference type="InterPro" id="IPR038883">
    <property type="entry name" value="AN11006-like"/>
</dbReference>
<keyword evidence="2" id="KW-1185">Reference proteome</keyword>